<dbReference type="EMBL" id="QPIZ01000057">
    <property type="protein sequence ID" value="RCW21035.1"/>
    <property type="molecule type" value="Genomic_DNA"/>
</dbReference>
<dbReference type="Proteomes" id="UP000252733">
    <property type="component" value="Unassembled WGS sequence"/>
</dbReference>
<dbReference type="AlphaFoldDB" id="A0A368UIU0"/>
<proteinExistence type="predicted"/>
<evidence type="ECO:0000313" key="3">
    <source>
        <dbReference type="Proteomes" id="UP000252733"/>
    </source>
</evidence>
<keyword evidence="1" id="KW-0812">Transmembrane</keyword>
<keyword evidence="1" id="KW-1133">Transmembrane helix</keyword>
<dbReference type="RefSeq" id="WP_114438201.1">
    <property type="nucleotide sequence ID" value="NZ_QPIZ01000057.1"/>
</dbReference>
<gene>
    <name evidence="2" type="ORF">DFO77_1575</name>
</gene>
<name>A0A368UIU0_9BACT</name>
<accession>A0A368UIU0</accession>
<comment type="caution">
    <text evidence="2">The sequence shown here is derived from an EMBL/GenBank/DDBJ whole genome shotgun (WGS) entry which is preliminary data.</text>
</comment>
<evidence type="ECO:0000256" key="1">
    <source>
        <dbReference type="SAM" id="Phobius"/>
    </source>
</evidence>
<keyword evidence="3" id="KW-1185">Reference proteome</keyword>
<organism evidence="2 3">
    <name type="scientific">Marinilabilia salmonicolor</name>
    <dbReference type="NCBI Taxonomy" id="989"/>
    <lineage>
        <taxon>Bacteria</taxon>
        <taxon>Pseudomonadati</taxon>
        <taxon>Bacteroidota</taxon>
        <taxon>Bacteroidia</taxon>
        <taxon>Marinilabiliales</taxon>
        <taxon>Marinilabiliaceae</taxon>
        <taxon>Marinilabilia</taxon>
    </lineage>
</organism>
<feature type="transmembrane region" description="Helical" evidence="1">
    <location>
        <begin position="6"/>
        <end position="25"/>
    </location>
</feature>
<reference evidence="2 3" key="1">
    <citation type="submission" date="2018-07" db="EMBL/GenBank/DDBJ databases">
        <title>Freshwater and sediment microbial communities from various areas in North America, analyzing microbe dynamics in response to fracking.</title>
        <authorList>
            <person name="Lamendella R."/>
        </authorList>
    </citation>
    <scope>NUCLEOTIDE SEQUENCE [LARGE SCALE GENOMIC DNA]</scope>
    <source>
        <strain evidence="2 3">160A</strain>
    </source>
</reference>
<keyword evidence="1" id="KW-0472">Membrane</keyword>
<evidence type="ECO:0000313" key="2">
    <source>
        <dbReference type="EMBL" id="RCW21035.1"/>
    </source>
</evidence>
<sequence>MKKWIFIISIAFNVIFLIGWGLSSLNEPSYKLGRLEKNITVGHFMGDSTLFTLPKGLTVRNSSERGLSAIGQFENERFQIVITSDDWDLISYDIPKDSLATHGNYYSADFDRYNNQKE</sequence>
<protein>
    <submittedName>
        <fullName evidence="2">Uncharacterized protein</fullName>
    </submittedName>
</protein>